<dbReference type="EMBL" id="SMAD01000009">
    <property type="protein sequence ID" value="TCS86034.1"/>
    <property type="molecule type" value="Genomic_DNA"/>
</dbReference>
<dbReference type="Proteomes" id="UP000295807">
    <property type="component" value="Unassembled WGS sequence"/>
</dbReference>
<gene>
    <name evidence="3" type="ORF">EDD80_10960</name>
</gene>
<feature type="domain" description="Peptidase M16 N-terminal" evidence="1">
    <location>
        <begin position="68"/>
        <end position="151"/>
    </location>
</feature>
<reference evidence="3 4" key="1">
    <citation type="submission" date="2019-03" db="EMBL/GenBank/DDBJ databases">
        <title>Genomic Encyclopedia of Type Strains, Phase IV (KMG-IV): sequencing the most valuable type-strain genomes for metagenomic binning, comparative biology and taxonomic classification.</title>
        <authorList>
            <person name="Goeker M."/>
        </authorList>
    </citation>
    <scope>NUCLEOTIDE SEQUENCE [LARGE SCALE GENOMIC DNA]</scope>
    <source>
        <strain evidence="3 4">DSM 21100</strain>
    </source>
</reference>
<dbReference type="Pfam" id="PF05193">
    <property type="entry name" value="Peptidase_M16_C"/>
    <property type="match status" value="1"/>
</dbReference>
<dbReference type="SUPFAM" id="SSF63411">
    <property type="entry name" value="LuxS/MPP-like metallohydrolase"/>
    <property type="match status" value="2"/>
</dbReference>
<accession>A0A4R3KNU4</accession>
<dbReference type="OrthoDB" id="9811314at2"/>
<evidence type="ECO:0000259" key="1">
    <source>
        <dbReference type="Pfam" id="PF00675"/>
    </source>
</evidence>
<dbReference type="InterPro" id="IPR007863">
    <property type="entry name" value="Peptidase_M16_C"/>
</dbReference>
<dbReference type="RefSeq" id="WP_132129840.1">
    <property type="nucleotide sequence ID" value="NZ_CP042432.1"/>
</dbReference>
<feature type="domain" description="Peptidase M16 C-terminal" evidence="2">
    <location>
        <begin position="181"/>
        <end position="357"/>
    </location>
</feature>
<dbReference type="GO" id="GO:0046872">
    <property type="term" value="F:metal ion binding"/>
    <property type="evidence" value="ECO:0007669"/>
    <property type="project" value="InterPro"/>
</dbReference>
<proteinExistence type="predicted"/>
<organism evidence="3 4">
    <name type="scientific">Anseongella ginsenosidimutans</name>
    <dbReference type="NCBI Taxonomy" id="496056"/>
    <lineage>
        <taxon>Bacteria</taxon>
        <taxon>Pseudomonadati</taxon>
        <taxon>Bacteroidota</taxon>
        <taxon>Sphingobacteriia</taxon>
        <taxon>Sphingobacteriales</taxon>
        <taxon>Sphingobacteriaceae</taxon>
        <taxon>Anseongella</taxon>
    </lineage>
</organism>
<dbReference type="Gene3D" id="3.30.830.10">
    <property type="entry name" value="Metalloenzyme, LuxS/M16 peptidase-like"/>
    <property type="match status" value="2"/>
</dbReference>
<evidence type="ECO:0000313" key="3">
    <source>
        <dbReference type="EMBL" id="TCS86034.1"/>
    </source>
</evidence>
<name>A0A4R3KNU4_9SPHI</name>
<protein>
    <submittedName>
        <fullName evidence="3">Putative Zn-dependent peptidase</fullName>
    </submittedName>
</protein>
<dbReference type="InterPro" id="IPR011765">
    <property type="entry name" value="Pept_M16_N"/>
</dbReference>
<evidence type="ECO:0000313" key="4">
    <source>
        <dbReference type="Proteomes" id="UP000295807"/>
    </source>
</evidence>
<dbReference type="AlphaFoldDB" id="A0A4R3KNU4"/>
<dbReference type="InterPro" id="IPR011249">
    <property type="entry name" value="Metalloenz_LuxS/M16"/>
</dbReference>
<comment type="caution">
    <text evidence="3">The sequence shown here is derived from an EMBL/GenBank/DDBJ whole genome shotgun (WGS) entry which is preliminary data.</text>
</comment>
<dbReference type="PANTHER" id="PTHR11851:SF224">
    <property type="entry name" value="PROCESSING PROTEASE"/>
    <property type="match status" value="1"/>
</dbReference>
<sequence>MLNRTLAPENNPLKPIQLLKPVRSELKGGARLYVIDGADADVVRIEFIFPHTGWEAEQPLVNRALAGMLLEGTAKHTAAEIAETIDFYGAFLNADNGADHTIVTLHSLNKQLQHTLPLVKEVLTEAVFPAAELEVFSRNSLQKLQVSLEKNEFQARRAFNAAVFGGNSPYGYSVEPSDFEKIDRQALIRRYHEQFSPANCIIIVSGKAGTSVPAEVERLFGNGDWPAMPVPAYEPVLQPGLPGKYPVEIPGSLQSAIRIGKPAITKAHPDYAELQVLNTVLGGYFGSRLMANIREDKGYTYGIGSGLHSFRNSGLFFIATEVGAEVREKALQEIYLEMDRLRNDLIPGKELDLVRNYLLGSFLGSLENVFSHADKLKNLLLSGLDYTYYDRYFEAIRDVKPERLRELAGSLFSDGFYEITAG</sequence>
<dbReference type="PANTHER" id="PTHR11851">
    <property type="entry name" value="METALLOPROTEASE"/>
    <property type="match status" value="1"/>
</dbReference>
<evidence type="ECO:0000259" key="2">
    <source>
        <dbReference type="Pfam" id="PF05193"/>
    </source>
</evidence>
<dbReference type="InterPro" id="IPR050361">
    <property type="entry name" value="MPP/UQCRC_Complex"/>
</dbReference>
<keyword evidence="4" id="KW-1185">Reference proteome</keyword>
<dbReference type="Pfam" id="PF00675">
    <property type="entry name" value="Peptidase_M16"/>
    <property type="match status" value="1"/>
</dbReference>